<evidence type="ECO:0000313" key="2">
    <source>
        <dbReference type="Proteomes" id="UP001143910"/>
    </source>
</evidence>
<protein>
    <submittedName>
        <fullName evidence="1">Uncharacterized protein</fullName>
    </submittedName>
</protein>
<sequence>MSNAREHLLERVSNFRDVGNTELARQAAKRLAQRIADPSIPESAHIAGIQYHKIKVTGKRFERHITGLLTWWQLIKFLLLYVLNYRDEAIRVIAENVLVPRGLVGIGRDKLDHSGPEIAEALTLYTSAQTTPILLHCTIGKDRTGLICFLILMILDVPMPAIEHDYFLTDHGLAQEREQLISEVLSVGLTEAWAHTDKGMMTGLKMHLDDRYGGLNSYLDSIGFDKSLRALLRENLLV</sequence>
<dbReference type="Proteomes" id="UP001143910">
    <property type="component" value="Unassembled WGS sequence"/>
</dbReference>
<gene>
    <name evidence="1" type="ORF">NQ176_g3507</name>
</gene>
<organism evidence="1 2">
    <name type="scientific">Zarea fungicola</name>
    <dbReference type="NCBI Taxonomy" id="93591"/>
    <lineage>
        <taxon>Eukaryota</taxon>
        <taxon>Fungi</taxon>
        <taxon>Dikarya</taxon>
        <taxon>Ascomycota</taxon>
        <taxon>Pezizomycotina</taxon>
        <taxon>Sordariomycetes</taxon>
        <taxon>Hypocreomycetidae</taxon>
        <taxon>Hypocreales</taxon>
        <taxon>Cordycipitaceae</taxon>
        <taxon>Zarea</taxon>
    </lineage>
</organism>
<accession>A0ACC1NI99</accession>
<comment type="caution">
    <text evidence="1">The sequence shown here is derived from an EMBL/GenBank/DDBJ whole genome shotgun (WGS) entry which is preliminary data.</text>
</comment>
<name>A0ACC1NI99_9HYPO</name>
<dbReference type="EMBL" id="JANJQO010000324">
    <property type="protein sequence ID" value="KAJ2979002.1"/>
    <property type="molecule type" value="Genomic_DNA"/>
</dbReference>
<evidence type="ECO:0000313" key="1">
    <source>
        <dbReference type="EMBL" id="KAJ2979002.1"/>
    </source>
</evidence>
<proteinExistence type="predicted"/>
<keyword evidence="2" id="KW-1185">Reference proteome</keyword>
<reference evidence="1" key="1">
    <citation type="submission" date="2022-08" db="EMBL/GenBank/DDBJ databases">
        <title>Genome Sequence of Lecanicillium fungicola.</title>
        <authorList>
            <person name="Buettner E."/>
        </authorList>
    </citation>
    <scope>NUCLEOTIDE SEQUENCE</scope>
    <source>
        <strain evidence="1">Babe33</strain>
    </source>
</reference>